<dbReference type="InterPro" id="IPR007037">
    <property type="entry name" value="SIP_rossman_dom"/>
</dbReference>
<dbReference type="InterPro" id="IPR013113">
    <property type="entry name" value="SIP_FAD-bd"/>
</dbReference>
<name>A0A1H0YEM4_9MICO</name>
<sequence length="272" mass="29446">MASSNIVVAHADTGLITAEVVRAARISPNFVRLTIGGDDLARWRHLGFDQWFRLAMPVAGDATRFDRMSDRFDTRGYLKYLALPKATRPEIRNYTVRAFRPEANEMDIDFVVHESSDPAHAGVAAPWATALPVGDRVALIDQGCGYREVAGTERVLLAGDETALPAVLGILRDLPAESTGHAIIEIPDAADRQTVTAPTGVDVQWVVRPPHARPGAQALDALRALPESAADGPVSAFIAGEQQLATGGRRHLVNERGVAKHAVDFCGYWRQS</sequence>
<accession>A0A1H0YEM4</accession>
<evidence type="ECO:0000259" key="1">
    <source>
        <dbReference type="PROSITE" id="PS51384"/>
    </source>
</evidence>
<dbReference type="InterPro" id="IPR017938">
    <property type="entry name" value="Riboflavin_synthase-like_b-brl"/>
</dbReference>
<evidence type="ECO:0000313" key="2">
    <source>
        <dbReference type="EMBL" id="SDQ13421.1"/>
    </source>
</evidence>
<dbReference type="SUPFAM" id="SSF63380">
    <property type="entry name" value="Riboflavin synthase domain-like"/>
    <property type="match status" value="1"/>
</dbReference>
<dbReference type="InterPro" id="IPR017927">
    <property type="entry name" value="FAD-bd_FR_type"/>
</dbReference>
<organism evidence="2 3">
    <name type="scientific">Leucobacter chromiiresistens</name>
    <dbReference type="NCBI Taxonomy" id="1079994"/>
    <lineage>
        <taxon>Bacteria</taxon>
        <taxon>Bacillati</taxon>
        <taxon>Actinomycetota</taxon>
        <taxon>Actinomycetes</taxon>
        <taxon>Micrococcales</taxon>
        <taxon>Microbacteriaceae</taxon>
        <taxon>Leucobacter</taxon>
    </lineage>
</organism>
<dbReference type="AlphaFoldDB" id="A0A1H0YEM4"/>
<dbReference type="Pfam" id="PF04954">
    <property type="entry name" value="SIP"/>
    <property type="match status" value="1"/>
</dbReference>
<dbReference type="InterPro" id="IPR039261">
    <property type="entry name" value="FNR_nucleotide-bd"/>
</dbReference>
<protein>
    <submittedName>
        <fullName evidence="2">NADPH-dependent ferric siderophore reductase, contains FAD-binding and SIP domains</fullName>
    </submittedName>
</protein>
<proteinExistence type="predicted"/>
<dbReference type="Proteomes" id="UP000182690">
    <property type="component" value="Unassembled WGS sequence"/>
</dbReference>
<dbReference type="eggNOG" id="COG2375">
    <property type="taxonomic scope" value="Bacteria"/>
</dbReference>
<dbReference type="EMBL" id="FNKB01000001">
    <property type="protein sequence ID" value="SDQ13421.1"/>
    <property type="molecule type" value="Genomic_DNA"/>
</dbReference>
<dbReference type="Pfam" id="PF08021">
    <property type="entry name" value="FAD_binding_9"/>
    <property type="match status" value="1"/>
</dbReference>
<gene>
    <name evidence="2" type="ORF">SAMN04488565_0789</name>
</gene>
<feature type="domain" description="FAD-binding FR-type" evidence="1">
    <location>
        <begin position="13"/>
        <end position="156"/>
    </location>
</feature>
<dbReference type="STRING" id="1079994.SAMN04488565_0789"/>
<dbReference type="PANTHER" id="PTHR30157:SF0">
    <property type="entry name" value="NADPH-DEPENDENT FERRIC-CHELATE REDUCTASE"/>
    <property type="match status" value="1"/>
</dbReference>
<dbReference type="PROSITE" id="PS51384">
    <property type="entry name" value="FAD_FR"/>
    <property type="match status" value="1"/>
</dbReference>
<dbReference type="Gene3D" id="3.40.50.80">
    <property type="entry name" value="Nucleotide-binding domain of ferredoxin-NADP reductase (FNR) module"/>
    <property type="match status" value="1"/>
</dbReference>
<dbReference type="PANTHER" id="PTHR30157">
    <property type="entry name" value="FERRIC REDUCTASE, NADPH-DEPENDENT"/>
    <property type="match status" value="1"/>
</dbReference>
<dbReference type="Gene3D" id="2.40.30.10">
    <property type="entry name" value="Translation factors"/>
    <property type="match status" value="1"/>
</dbReference>
<dbReference type="RefSeq" id="WP_010155426.1">
    <property type="nucleotide sequence ID" value="NZ_FNKB01000001.1"/>
</dbReference>
<dbReference type="InterPro" id="IPR039374">
    <property type="entry name" value="SIP_fam"/>
</dbReference>
<reference evidence="2 3" key="1">
    <citation type="submission" date="2016-10" db="EMBL/GenBank/DDBJ databases">
        <authorList>
            <person name="de Groot N.N."/>
        </authorList>
    </citation>
    <scope>NUCLEOTIDE SEQUENCE [LARGE SCALE GENOMIC DNA]</scope>
    <source>
        <strain evidence="2 3">DSM 22788</strain>
    </source>
</reference>
<evidence type="ECO:0000313" key="3">
    <source>
        <dbReference type="Proteomes" id="UP000182690"/>
    </source>
</evidence>
<dbReference type="OrthoDB" id="3291337at2"/>
<dbReference type="GO" id="GO:0016491">
    <property type="term" value="F:oxidoreductase activity"/>
    <property type="evidence" value="ECO:0007669"/>
    <property type="project" value="InterPro"/>
</dbReference>
<dbReference type="CDD" id="cd06193">
    <property type="entry name" value="siderophore_interacting"/>
    <property type="match status" value="1"/>
</dbReference>